<evidence type="ECO:0000256" key="11">
    <source>
        <dbReference type="SAM" id="SignalP"/>
    </source>
</evidence>
<keyword evidence="3" id="KW-1134">Transmembrane beta strand</keyword>
<dbReference type="GO" id="GO:0009279">
    <property type="term" value="C:cell outer membrane"/>
    <property type="evidence" value="ECO:0007669"/>
    <property type="project" value="UniProtKB-SubCell"/>
</dbReference>
<evidence type="ECO:0000256" key="2">
    <source>
        <dbReference type="ARBA" id="ARBA00022448"/>
    </source>
</evidence>
<feature type="chain" id="PRO_5041932641" evidence="11">
    <location>
        <begin position="24"/>
        <end position="743"/>
    </location>
</feature>
<dbReference type="InterPro" id="IPR000531">
    <property type="entry name" value="Beta-barrel_TonB"/>
</dbReference>
<evidence type="ECO:0000256" key="7">
    <source>
        <dbReference type="ARBA" id="ARBA00023136"/>
    </source>
</evidence>
<comment type="similarity">
    <text evidence="10">Belongs to the TonB-dependent receptor family.</text>
</comment>
<dbReference type="InterPro" id="IPR039426">
    <property type="entry name" value="TonB-dep_rcpt-like"/>
</dbReference>
<keyword evidence="4" id="KW-0812">Transmembrane</keyword>
<feature type="domain" description="TonB-dependent receptor-like beta-barrel" evidence="12">
    <location>
        <begin position="283"/>
        <end position="699"/>
    </location>
</feature>
<feature type="signal peptide" evidence="11">
    <location>
        <begin position="1"/>
        <end position="23"/>
    </location>
</feature>
<evidence type="ECO:0000256" key="10">
    <source>
        <dbReference type="RuleBase" id="RU003357"/>
    </source>
</evidence>
<dbReference type="InterPro" id="IPR037066">
    <property type="entry name" value="Plug_dom_sf"/>
</dbReference>
<evidence type="ECO:0000256" key="3">
    <source>
        <dbReference type="ARBA" id="ARBA00022452"/>
    </source>
</evidence>
<name>A0AAE4BNQ3_9BACT</name>
<dbReference type="Gene3D" id="2.170.130.10">
    <property type="entry name" value="TonB-dependent receptor, plug domain"/>
    <property type="match status" value="1"/>
</dbReference>
<dbReference type="PANTHER" id="PTHR30069">
    <property type="entry name" value="TONB-DEPENDENT OUTER MEMBRANE RECEPTOR"/>
    <property type="match status" value="1"/>
</dbReference>
<dbReference type="EMBL" id="JAVDQD010000001">
    <property type="protein sequence ID" value="MDR6237084.1"/>
    <property type="molecule type" value="Genomic_DNA"/>
</dbReference>
<dbReference type="GO" id="GO:0044718">
    <property type="term" value="P:siderophore transmembrane transport"/>
    <property type="evidence" value="ECO:0007669"/>
    <property type="project" value="TreeGrafter"/>
</dbReference>
<gene>
    <name evidence="14" type="ORF">HNQ88_000060</name>
</gene>
<evidence type="ECO:0000313" key="15">
    <source>
        <dbReference type="Proteomes" id="UP001185092"/>
    </source>
</evidence>
<keyword evidence="5 11" id="KW-0732">Signal</keyword>
<keyword evidence="7 10" id="KW-0472">Membrane</keyword>
<dbReference type="Gene3D" id="2.40.170.20">
    <property type="entry name" value="TonB-dependent receptor, beta-barrel domain"/>
    <property type="match status" value="1"/>
</dbReference>
<reference evidence="14" key="1">
    <citation type="submission" date="2023-07" db="EMBL/GenBank/DDBJ databases">
        <title>Genomic Encyclopedia of Type Strains, Phase IV (KMG-IV): sequencing the most valuable type-strain genomes for metagenomic binning, comparative biology and taxonomic classification.</title>
        <authorList>
            <person name="Goeker M."/>
        </authorList>
    </citation>
    <scope>NUCLEOTIDE SEQUENCE</scope>
    <source>
        <strain evidence="14">DSM 26174</strain>
    </source>
</reference>
<protein>
    <submittedName>
        <fullName evidence="14">Outer membrane receptor protein involved in Fe transport</fullName>
    </submittedName>
</protein>
<dbReference type="GO" id="GO:0015344">
    <property type="term" value="F:siderophore uptake transmembrane transporter activity"/>
    <property type="evidence" value="ECO:0007669"/>
    <property type="project" value="TreeGrafter"/>
</dbReference>
<dbReference type="RefSeq" id="WP_309936521.1">
    <property type="nucleotide sequence ID" value="NZ_AP025305.1"/>
</dbReference>
<keyword evidence="2" id="KW-0813">Transport</keyword>
<dbReference type="Proteomes" id="UP001185092">
    <property type="component" value="Unassembled WGS sequence"/>
</dbReference>
<accession>A0AAE4BNQ3</accession>
<sequence length="743" mass="83344">MNYIFRILASLLFVTMLNLNASAQSSKVMMHIMDEKKESLAGANAINKSNGDIQVSNADGMIMWESLDIGDTIVVSFIGFEEQSLVFGGKQEMHVMMKAGLGLDEVVVKGSTTYMDKLETSQVETITSSELKKAACCDLSESFETNASVDVGQSDAATGSKKIRFLGLSGKYTQLQVENIPSLRGLSAPYGLSYIPGTWVESIDVSKGAGSIENSYEAMTGQINVRLIQAENTEGLYFNLYGNSFGRMEANIHTSTNLNDKLSSSLLIHGDYMGNELEGNNDGFMDLPKSKNFNVLNRWKYKSDKFVSNWNFQVLTDEKVGGQLGYDKSMNHSSSDLYGIYSKTNKASFFGKSGFNDLFGNSDWQAAVFYNLDYTELESYYGRRDYDADQFSAFFNGFVIKKMNYGLDQLKVGVNYSFDQFDEQLGSLDSEGDYLYLDRVERVYGAYGEWTHSFNQKFSSVASARYDYNSLYGGQFIPRLHLKYNAAENTVLRANAGKGVRTPNPIAENTQVLVSSRDVVMNDLDQEVSWNFGTSLQQEFSMFGSSASFVMDYYYTFFENQLVVDMDTDASKVIFSNLDGDAGAHSFQAELAFSPLSDLSVKTAYKYYDVTTTFNGELEQVPLVAKHRYFLNLGYSLFQDKVKIDWTGNYIGSKRLPHTTENPEAYRLDDTSPSYFTMNAQISYAPKDKLEFYLGGENLTNYKQENPILSSEDPFGDNFDASMNWGPITGTMIYAGLRWRLLE</sequence>
<evidence type="ECO:0000256" key="9">
    <source>
        <dbReference type="ARBA" id="ARBA00023237"/>
    </source>
</evidence>
<evidence type="ECO:0000313" key="14">
    <source>
        <dbReference type="EMBL" id="MDR6237084.1"/>
    </source>
</evidence>
<comment type="caution">
    <text evidence="14">The sequence shown here is derived from an EMBL/GenBank/DDBJ whole genome shotgun (WGS) entry which is preliminary data.</text>
</comment>
<evidence type="ECO:0000259" key="13">
    <source>
        <dbReference type="Pfam" id="PF07715"/>
    </source>
</evidence>
<evidence type="ECO:0000256" key="6">
    <source>
        <dbReference type="ARBA" id="ARBA00023077"/>
    </source>
</evidence>
<keyword evidence="9" id="KW-0998">Cell outer membrane</keyword>
<evidence type="ECO:0000256" key="8">
    <source>
        <dbReference type="ARBA" id="ARBA00023170"/>
    </source>
</evidence>
<dbReference type="InterPro" id="IPR012910">
    <property type="entry name" value="Plug_dom"/>
</dbReference>
<comment type="subcellular location">
    <subcellularLocation>
        <location evidence="1">Cell outer membrane</location>
        <topology evidence="1">Multi-pass membrane protein</topology>
    </subcellularLocation>
</comment>
<evidence type="ECO:0000256" key="4">
    <source>
        <dbReference type="ARBA" id="ARBA00022692"/>
    </source>
</evidence>
<evidence type="ECO:0000259" key="12">
    <source>
        <dbReference type="Pfam" id="PF00593"/>
    </source>
</evidence>
<dbReference type="Pfam" id="PF07715">
    <property type="entry name" value="Plug"/>
    <property type="match status" value="1"/>
</dbReference>
<keyword evidence="15" id="KW-1185">Reference proteome</keyword>
<dbReference type="SUPFAM" id="SSF56935">
    <property type="entry name" value="Porins"/>
    <property type="match status" value="1"/>
</dbReference>
<dbReference type="Pfam" id="PF00593">
    <property type="entry name" value="TonB_dep_Rec_b-barrel"/>
    <property type="match status" value="1"/>
</dbReference>
<dbReference type="PANTHER" id="PTHR30069:SF29">
    <property type="entry name" value="HEMOGLOBIN AND HEMOGLOBIN-HAPTOGLOBIN-BINDING PROTEIN 1-RELATED"/>
    <property type="match status" value="1"/>
</dbReference>
<keyword evidence="6 10" id="KW-0798">TonB box</keyword>
<evidence type="ECO:0000256" key="5">
    <source>
        <dbReference type="ARBA" id="ARBA00022729"/>
    </source>
</evidence>
<organism evidence="14 15">
    <name type="scientific">Aureibacter tunicatorum</name>
    <dbReference type="NCBI Taxonomy" id="866807"/>
    <lineage>
        <taxon>Bacteria</taxon>
        <taxon>Pseudomonadati</taxon>
        <taxon>Bacteroidota</taxon>
        <taxon>Cytophagia</taxon>
        <taxon>Cytophagales</taxon>
        <taxon>Persicobacteraceae</taxon>
        <taxon>Aureibacter</taxon>
    </lineage>
</organism>
<proteinExistence type="inferred from homology"/>
<evidence type="ECO:0000256" key="1">
    <source>
        <dbReference type="ARBA" id="ARBA00004571"/>
    </source>
</evidence>
<feature type="domain" description="TonB-dependent receptor plug" evidence="13">
    <location>
        <begin position="120"/>
        <end position="220"/>
    </location>
</feature>
<dbReference type="AlphaFoldDB" id="A0AAE4BNQ3"/>
<dbReference type="InterPro" id="IPR036942">
    <property type="entry name" value="Beta-barrel_TonB_sf"/>
</dbReference>
<keyword evidence="8 14" id="KW-0675">Receptor</keyword>